<reference evidence="8" key="1">
    <citation type="submission" date="2019-07" db="EMBL/GenBank/DDBJ databases">
        <title>Hyphodiscus hymeniophilus genome sequencing and assembly.</title>
        <authorList>
            <person name="Kramer G."/>
            <person name="Nodwell J."/>
        </authorList>
    </citation>
    <scope>NUCLEOTIDE SEQUENCE</scope>
    <source>
        <strain evidence="8">ATCC 34498</strain>
    </source>
</reference>
<evidence type="ECO:0000256" key="7">
    <source>
        <dbReference type="SAM" id="MobiDB-lite"/>
    </source>
</evidence>
<organism evidence="8 9">
    <name type="scientific">Hyphodiscus hymeniophilus</name>
    <dbReference type="NCBI Taxonomy" id="353542"/>
    <lineage>
        <taxon>Eukaryota</taxon>
        <taxon>Fungi</taxon>
        <taxon>Dikarya</taxon>
        <taxon>Ascomycota</taxon>
        <taxon>Pezizomycotina</taxon>
        <taxon>Leotiomycetes</taxon>
        <taxon>Helotiales</taxon>
        <taxon>Hyphodiscaceae</taxon>
        <taxon>Hyphodiscus</taxon>
    </lineage>
</organism>
<evidence type="ECO:0000256" key="3">
    <source>
        <dbReference type="ARBA" id="ARBA00023015"/>
    </source>
</evidence>
<dbReference type="GO" id="GO:0000981">
    <property type="term" value="F:DNA-binding transcription factor activity, RNA polymerase II-specific"/>
    <property type="evidence" value="ECO:0007669"/>
    <property type="project" value="InterPro"/>
</dbReference>
<evidence type="ECO:0000256" key="4">
    <source>
        <dbReference type="ARBA" id="ARBA00023125"/>
    </source>
</evidence>
<feature type="compositionally biased region" description="Low complexity" evidence="7">
    <location>
        <begin position="79"/>
        <end position="90"/>
    </location>
</feature>
<protein>
    <submittedName>
        <fullName evidence="8">Aspercryptin biosynthesis cluster-specific transcription regulator atnN</fullName>
    </submittedName>
</protein>
<evidence type="ECO:0000256" key="1">
    <source>
        <dbReference type="ARBA" id="ARBA00022723"/>
    </source>
</evidence>
<sequence>MSQLTERRMAAINGRIGCVTYKIRRVKCGEAKPSCLRCTSTGRKCDGYVSPPARQNSKSTPRKTPAPKSASTQSANGTPASAIAISRSPSTDISGIPSQRRSFHYFRMRNMSLMPGNFEPYFWDHLVLQYSHRDPTIRYSLIALSTIYEEREGLVKAAIMEDLRKRDQEGARVGSDESDVEDIYGSLSRSFKRLSTQAMIHGRVSSCPEPGLSTHPWKTENSTPIEFGNLFEARNSLDGMLNSTAVCLRQIRDLCKFGTAEQVLDLLLIDSALEGFFDELDEWQRATQKLLIEFPDLGKQTHAVAHLDLYHTYLTIILRTPFAMSEMVFDGYTTEFARIVDLAGRLLQPLADDDPPVLSFDLGVMQPLFLTALKCRDIHLRRQALALLKSAPEQEGLWYRTAVVAHAKWKINFEERGRGELPESSPLPEIARIYQESLSFEIRDGVSANAIVQEEWGESY</sequence>
<feature type="region of interest" description="Disordered" evidence="7">
    <location>
        <begin position="47"/>
        <end position="96"/>
    </location>
</feature>
<evidence type="ECO:0000313" key="9">
    <source>
        <dbReference type="Proteomes" id="UP000785200"/>
    </source>
</evidence>
<gene>
    <name evidence="8" type="ORF">D0Z07_3304</name>
</gene>
<evidence type="ECO:0000256" key="6">
    <source>
        <dbReference type="ARBA" id="ARBA00023242"/>
    </source>
</evidence>
<dbReference type="InterPro" id="IPR001138">
    <property type="entry name" value="Zn2Cys6_DnaBD"/>
</dbReference>
<comment type="caution">
    <text evidence="8">The sequence shown here is derived from an EMBL/GenBank/DDBJ whole genome shotgun (WGS) entry which is preliminary data.</text>
</comment>
<name>A0A9P6VMV4_9HELO</name>
<dbReference type="CDD" id="cd00067">
    <property type="entry name" value="GAL4"/>
    <property type="match status" value="1"/>
</dbReference>
<keyword evidence="1" id="KW-0479">Metal-binding</keyword>
<dbReference type="PANTHER" id="PTHR36206">
    <property type="entry name" value="ASPERCRYPTIN BIOSYNTHESIS CLUSTER-SPECIFIC TRANSCRIPTION REGULATOR ATNN-RELATED"/>
    <property type="match status" value="1"/>
</dbReference>
<keyword evidence="4" id="KW-0238">DNA-binding</keyword>
<dbReference type="GO" id="GO:0008270">
    <property type="term" value="F:zinc ion binding"/>
    <property type="evidence" value="ECO:0007669"/>
    <property type="project" value="InterPro"/>
</dbReference>
<keyword evidence="9" id="KW-1185">Reference proteome</keyword>
<dbReference type="InterPro" id="IPR036864">
    <property type="entry name" value="Zn2-C6_fun-type_DNA-bd_sf"/>
</dbReference>
<keyword evidence="6" id="KW-0539">Nucleus</keyword>
<evidence type="ECO:0000313" key="8">
    <source>
        <dbReference type="EMBL" id="KAG0650452.1"/>
    </source>
</evidence>
<dbReference type="AlphaFoldDB" id="A0A9P6VMV4"/>
<accession>A0A9P6VMV4</accession>
<dbReference type="Proteomes" id="UP000785200">
    <property type="component" value="Unassembled WGS sequence"/>
</dbReference>
<proteinExistence type="predicted"/>
<evidence type="ECO:0000256" key="5">
    <source>
        <dbReference type="ARBA" id="ARBA00023163"/>
    </source>
</evidence>
<keyword evidence="5" id="KW-0804">Transcription</keyword>
<dbReference type="SUPFAM" id="SSF57701">
    <property type="entry name" value="Zn2/Cys6 DNA-binding domain"/>
    <property type="match status" value="1"/>
</dbReference>
<keyword evidence="2" id="KW-0862">Zinc</keyword>
<keyword evidence="3" id="KW-0805">Transcription regulation</keyword>
<dbReference type="PANTHER" id="PTHR36206:SF16">
    <property type="entry name" value="TRANSCRIPTION FACTOR DOMAIN-CONTAINING PROTEIN-RELATED"/>
    <property type="match status" value="1"/>
</dbReference>
<dbReference type="OrthoDB" id="3145928at2759"/>
<dbReference type="GO" id="GO:0003677">
    <property type="term" value="F:DNA binding"/>
    <property type="evidence" value="ECO:0007669"/>
    <property type="project" value="UniProtKB-KW"/>
</dbReference>
<feature type="compositionally biased region" description="Polar residues" evidence="7">
    <location>
        <begin position="69"/>
        <end position="78"/>
    </location>
</feature>
<evidence type="ECO:0000256" key="2">
    <source>
        <dbReference type="ARBA" id="ARBA00022833"/>
    </source>
</evidence>
<dbReference type="InterPro" id="IPR052360">
    <property type="entry name" value="Transcr_Regulatory_Proteins"/>
</dbReference>
<dbReference type="EMBL" id="VNKQ01000006">
    <property type="protein sequence ID" value="KAG0650452.1"/>
    <property type="molecule type" value="Genomic_DNA"/>
</dbReference>